<dbReference type="STRING" id="185431.Q385A8"/>
<evidence type="ECO:0000313" key="2">
    <source>
        <dbReference type="EMBL" id="EAN79623.1"/>
    </source>
</evidence>
<dbReference type="CDD" id="cd00590">
    <property type="entry name" value="RRM_SF"/>
    <property type="match status" value="1"/>
</dbReference>
<name>Q385A8_TRYB2</name>
<keyword evidence="1" id="KW-0732">Signal</keyword>
<dbReference type="Proteomes" id="UP000008524">
    <property type="component" value="Chromosome 11"/>
</dbReference>
<organism evidence="2 3">
    <name type="scientific">Trypanosoma brucei brucei (strain 927/4 GUTat10.1)</name>
    <dbReference type="NCBI Taxonomy" id="185431"/>
    <lineage>
        <taxon>Eukaryota</taxon>
        <taxon>Discoba</taxon>
        <taxon>Euglenozoa</taxon>
        <taxon>Kinetoplastea</taxon>
        <taxon>Metakinetoplastina</taxon>
        <taxon>Trypanosomatida</taxon>
        <taxon>Trypanosomatidae</taxon>
        <taxon>Trypanosoma</taxon>
    </lineage>
</organism>
<evidence type="ECO:0000256" key="1">
    <source>
        <dbReference type="SAM" id="SignalP"/>
    </source>
</evidence>
<dbReference type="GO" id="GO:0003676">
    <property type="term" value="F:nucleic acid binding"/>
    <property type="evidence" value="ECO:0007669"/>
    <property type="project" value="InterPro"/>
</dbReference>
<reference evidence="2 3" key="1">
    <citation type="journal article" date="2005" name="Science">
        <title>Comparative genomics of trypanosomatid parasitic protozoa.</title>
        <authorList>
            <person name="El-Sayed N.M."/>
            <person name="Myler P.J."/>
            <person name="Blandin G."/>
            <person name="Berriman M."/>
            <person name="Crabtree J."/>
            <person name="Aggarwal G."/>
            <person name="Caler E."/>
            <person name="Renauld H."/>
            <person name="Worthey E.A."/>
            <person name="Hertz-Fowler C."/>
            <person name="Ghedin E."/>
            <person name="Peacock C."/>
            <person name="Bartholomeu D.C."/>
            <person name="Haas B.J."/>
            <person name="Tran A.N."/>
            <person name="Wortman J.R."/>
            <person name="Alsmark U.C."/>
            <person name="Angiuoli S."/>
            <person name="Anupama A."/>
            <person name="Badger J."/>
            <person name="Bringaud F."/>
            <person name="Cadag E."/>
            <person name="Carlton J.M."/>
            <person name="Cerqueira G.C."/>
            <person name="Creasy T."/>
            <person name="Delcher A.L."/>
            <person name="Djikeng A."/>
            <person name="Embley T.M."/>
            <person name="Hauser C."/>
            <person name="Ivens A.C."/>
            <person name="Kummerfeld S.K."/>
            <person name="Pereira-Leal J.B."/>
            <person name="Nilsson D."/>
            <person name="Peterson J."/>
            <person name="Salzberg S.L."/>
            <person name="Shallom J."/>
            <person name="Silva J.C."/>
            <person name="Sundaram J."/>
            <person name="Westenberger S."/>
            <person name="White O."/>
            <person name="Melville S.E."/>
            <person name="Donelson J.E."/>
            <person name="Andersson B."/>
            <person name="Stuart K.D."/>
            <person name="Hall N."/>
        </authorList>
    </citation>
    <scope>NUCLEOTIDE SEQUENCE [LARGE SCALE GENOMIC DNA]</scope>
    <source>
        <strain evidence="2 3">927/4 GUTat10.1</strain>
    </source>
</reference>
<dbReference type="RefSeq" id="XP_828735.1">
    <property type="nucleotide sequence ID" value="XM_823642.1"/>
</dbReference>
<dbReference type="GeneID" id="3665823"/>
<dbReference type="InterPro" id="IPR035979">
    <property type="entry name" value="RBD_domain_sf"/>
</dbReference>
<keyword evidence="3" id="KW-1185">Reference proteome</keyword>
<feature type="signal peptide" evidence="1">
    <location>
        <begin position="1"/>
        <end position="19"/>
    </location>
</feature>
<reference evidence="2 3" key="2">
    <citation type="journal article" date="2005" name="Science">
        <title>The genome of the African trypanosome Trypanosoma brucei.</title>
        <authorList>
            <person name="Berriman M."/>
            <person name="Ghedin E."/>
            <person name="Hertz-Fowler C."/>
            <person name="Blandin G."/>
            <person name="Renauld H."/>
            <person name="Bartholomeu D.C."/>
            <person name="Lennard N.J."/>
            <person name="Caler E."/>
            <person name="Hamlin N.E."/>
            <person name="Haas B."/>
            <person name="Bohme U."/>
            <person name="Hannick L."/>
            <person name="Aslett M.A."/>
            <person name="Shallom J."/>
            <person name="Marcello L."/>
            <person name="Hou L."/>
            <person name="Wickstead B."/>
            <person name="Alsmark U.C."/>
            <person name="Arrowsmith C."/>
            <person name="Atkin R.J."/>
            <person name="Barron A.J."/>
            <person name="Bringaud F."/>
            <person name="Brooks K."/>
            <person name="Carrington M."/>
            <person name="Cherevach I."/>
            <person name="Chillingworth T.J."/>
            <person name="Churcher C."/>
            <person name="Clark L.N."/>
            <person name="Corton C.H."/>
            <person name="Cronin A."/>
            <person name="Davies R.M."/>
            <person name="Doggett J."/>
            <person name="Djikeng A."/>
            <person name="Feldblyum T."/>
            <person name="Field M.C."/>
            <person name="Fraser A."/>
            <person name="Goodhead I."/>
            <person name="Hance Z."/>
            <person name="Harper D."/>
            <person name="Harris B.R."/>
            <person name="Hauser H."/>
            <person name="Hostetler J."/>
            <person name="Ivens A."/>
            <person name="Jagels K."/>
            <person name="Johnson D."/>
            <person name="Johnson J."/>
            <person name="Jones K."/>
            <person name="Kerhornou A.X."/>
            <person name="Koo H."/>
            <person name="Larke N."/>
            <person name="Landfear S."/>
            <person name="Larkin C."/>
            <person name="Leech V."/>
            <person name="Line A."/>
            <person name="Lord A."/>
            <person name="Macleod A."/>
            <person name="Mooney P.J."/>
            <person name="Moule S."/>
            <person name="Martin D.M."/>
            <person name="Morgan G.W."/>
            <person name="Mungall K."/>
            <person name="Norbertczak H."/>
            <person name="Ormond D."/>
            <person name="Pai G."/>
            <person name="Peacock C.S."/>
            <person name="Peterson J."/>
            <person name="Quail M.A."/>
            <person name="Rabbinowitsch E."/>
            <person name="Rajandream M.A."/>
            <person name="Reitter C."/>
            <person name="Salzberg S.L."/>
            <person name="Sanders M."/>
            <person name="Schobel S."/>
            <person name="Sharp S."/>
            <person name="Simmonds M."/>
            <person name="Simpson A.J."/>
            <person name="Tallon L."/>
            <person name="Turner C.M."/>
            <person name="Tait A."/>
            <person name="Tivey A.R."/>
            <person name="Van Aken S."/>
            <person name="Walker D."/>
            <person name="Wanless D."/>
            <person name="Wang S."/>
            <person name="White B."/>
            <person name="White O."/>
            <person name="Whitehead S."/>
            <person name="Woodward J."/>
            <person name="Wortman J."/>
            <person name="Adams M.D."/>
            <person name="Embley T.M."/>
            <person name="Gull K."/>
            <person name="Ullu E."/>
            <person name="Barry J.D."/>
            <person name="Fairlamb A.H."/>
            <person name="Opperdoes F."/>
            <person name="Barrell B.G."/>
            <person name="Donelson J.E."/>
            <person name="Hall N."/>
            <person name="Fraser C.M."/>
            <person name="Melville S.E."/>
            <person name="El-Sayed N.M."/>
        </authorList>
    </citation>
    <scope>NUCLEOTIDE SEQUENCE [LARGE SCALE GENOMIC DNA]</scope>
    <source>
        <strain evidence="2 3">927/4 GUTat10.1</strain>
    </source>
</reference>
<evidence type="ECO:0000313" key="3">
    <source>
        <dbReference type="Proteomes" id="UP000008524"/>
    </source>
</evidence>
<dbReference type="EMBL" id="CH464491">
    <property type="protein sequence ID" value="EAN79623.1"/>
    <property type="molecule type" value="Genomic_DNA"/>
</dbReference>
<proteinExistence type="predicted"/>
<dbReference type="AlphaFoldDB" id="Q385A8"/>
<sequence>MSSLFFSVLPCLPLFFTTAPFIGPNQEVIRMSEQNRDAAAELLEKYFDDNYLFEQTNSFFREKVSPRNTGDLKEPPTITCAAFLRYANCPVDEKNVAAVFAAAATSSVVEAVEGEGGVRSLRRRKFLDPKADPALRSVVVWPLHRASTVEEVTNFFKDYGTVQSAAALPRSPGDTQMNSSFVVRFATAEEAVRCTKAVITLGKAPTALAQHFLPTRLRVVMLEDHHNKMVEKSRAESDAQLLHNVVQAQKALAELQDPAVRRSLGKGATLKVEGVPHGTSWATIKMKLGNLSLTNHALKKGITLVKVEDSDPASPAAPHRAFVVCRNAATANELLASYNLADGEFGRELRSVCPTLLPLTSEEEEYARRNFPEWCKRRVEAKQVHNNKRHRSAD</sequence>
<dbReference type="KEGG" id="tbr:Tb11.02.4460"/>
<dbReference type="SUPFAM" id="SSF54928">
    <property type="entry name" value="RNA-binding domain, RBD"/>
    <property type="match status" value="1"/>
</dbReference>
<accession>Q385A8</accession>
<dbReference type="InParanoid" id="Q385A8"/>
<dbReference type="OrthoDB" id="241726at2759"/>
<gene>
    <name evidence="2" type="ORF">Tb11.02.4460</name>
</gene>
<evidence type="ECO:0008006" key="4">
    <source>
        <dbReference type="Google" id="ProtNLM"/>
    </source>
</evidence>
<dbReference type="PaxDb" id="5691-EAN79623"/>
<protein>
    <recommendedName>
        <fullName evidence="4">RRM domain-containing protein</fullName>
    </recommendedName>
</protein>
<feature type="chain" id="PRO_5004221743" description="RRM domain-containing protein" evidence="1">
    <location>
        <begin position="20"/>
        <end position="394"/>
    </location>
</feature>